<gene>
    <name evidence="2" type="ORF">SORBI_3004G136366</name>
</gene>
<feature type="transmembrane region" description="Helical" evidence="1">
    <location>
        <begin position="77"/>
        <end position="99"/>
    </location>
</feature>
<keyword evidence="1" id="KW-0472">Membrane</keyword>
<keyword evidence="1" id="KW-1133">Transmembrane helix</keyword>
<evidence type="ECO:0000313" key="3">
    <source>
        <dbReference type="Proteomes" id="UP000000768"/>
    </source>
</evidence>
<name>A0A1Z5RMA3_SORBI</name>
<keyword evidence="1" id="KW-0812">Transmembrane</keyword>
<dbReference type="EMBL" id="CM000763">
    <property type="protein sequence ID" value="OQU84880.1"/>
    <property type="molecule type" value="Genomic_DNA"/>
</dbReference>
<protein>
    <submittedName>
        <fullName evidence="2">Uncharacterized protein</fullName>
    </submittedName>
</protein>
<organism evidence="2 3">
    <name type="scientific">Sorghum bicolor</name>
    <name type="common">Sorghum</name>
    <name type="synonym">Sorghum vulgare</name>
    <dbReference type="NCBI Taxonomy" id="4558"/>
    <lineage>
        <taxon>Eukaryota</taxon>
        <taxon>Viridiplantae</taxon>
        <taxon>Streptophyta</taxon>
        <taxon>Embryophyta</taxon>
        <taxon>Tracheophyta</taxon>
        <taxon>Spermatophyta</taxon>
        <taxon>Magnoliopsida</taxon>
        <taxon>Liliopsida</taxon>
        <taxon>Poales</taxon>
        <taxon>Poaceae</taxon>
        <taxon>PACMAD clade</taxon>
        <taxon>Panicoideae</taxon>
        <taxon>Andropogonodae</taxon>
        <taxon>Andropogoneae</taxon>
        <taxon>Sorghinae</taxon>
        <taxon>Sorghum</taxon>
    </lineage>
</organism>
<accession>A0A1Z5RMA3</accession>
<dbReference type="AlphaFoldDB" id="A0A1Z5RMA3"/>
<dbReference type="InParanoid" id="A0A1Z5RMA3"/>
<dbReference type="Proteomes" id="UP000000768">
    <property type="component" value="Chromosome 4"/>
</dbReference>
<reference evidence="3" key="2">
    <citation type="journal article" date="2018" name="Plant J.">
        <title>The Sorghum bicolor reference genome: improved assembly, gene annotations, a transcriptome atlas, and signatures of genome organization.</title>
        <authorList>
            <person name="McCormick R.F."/>
            <person name="Truong S.K."/>
            <person name="Sreedasyam A."/>
            <person name="Jenkins J."/>
            <person name="Shu S."/>
            <person name="Sims D."/>
            <person name="Kennedy M."/>
            <person name="Amirebrahimi M."/>
            <person name="Weers B.D."/>
            <person name="McKinley B."/>
            <person name="Mattison A."/>
            <person name="Morishige D.T."/>
            <person name="Grimwood J."/>
            <person name="Schmutz J."/>
            <person name="Mullet J.E."/>
        </authorList>
    </citation>
    <scope>NUCLEOTIDE SEQUENCE [LARGE SCALE GENOMIC DNA]</scope>
    <source>
        <strain evidence="3">cv. BTx623</strain>
    </source>
</reference>
<sequence length="101" mass="10972">MPTFFHGRYRGNLLLLRRSIGLAAMPSPLATADPHQTARLPLSFSSESSVLDPLNHILISHVVHDILQGQIEVASTVSGPIVTILLLAAINLIISCYNFPM</sequence>
<keyword evidence="3" id="KW-1185">Reference proteome</keyword>
<proteinExistence type="predicted"/>
<evidence type="ECO:0000313" key="2">
    <source>
        <dbReference type="EMBL" id="OQU84880.1"/>
    </source>
</evidence>
<dbReference type="Gramene" id="OQU84880">
    <property type="protein sequence ID" value="OQU84880"/>
    <property type="gene ID" value="SORBI_3004G136366"/>
</dbReference>
<reference evidence="2 3" key="1">
    <citation type="journal article" date="2009" name="Nature">
        <title>The Sorghum bicolor genome and the diversification of grasses.</title>
        <authorList>
            <person name="Paterson A.H."/>
            <person name="Bowers J.E."/>
            <person name="Bruggmann R."/>
            <person name="Dubchak I."/>
            <person name="Grimwood J."/>
            <person name="Gundlach H."/>
            <person name="Haberer G."/>
            <person name="Hellsten U."/>
            <person name="Mitros T."/>
            <person name="Poliakov A."/>
            <person name="Schmutz J."/>
            <person name="Spannagl M."/>
            <person name="Tang H."/>
            <person name="Wang X."/>
            <person name="Wicker T."/>
            <person name="Bharti A.K."/>
            <person name="Chapman J."/>
            <person name="Feltus F.A."/>
            <person name="Gowik U."/>
            <person name="Grigoriev I.V."/>
            <person name="Lyons E."/>
            <person name="Maher C.A."/>
            <person name="Martis M."/>
            <person name="Narechania A."/>
            <person name="Otillar R.P."/>
            <person name="Penning B.W."/>
            <person name="Salamov A.A."/>
            <person name="Wang Y."/>
            <person name="Zhang L."/>
            <person name="Carpita N.C."/>
            <person name="Freeling M."/>
            <person name="Gingle A.R."/>
            <person name="Hash C.T."/>
            <person name="Keller B."/>
            <person name="Klein P."/>
            <person name="Kresovich S."/>
            <person name="McCann M.C."/>
            <person name="Ming R."/>
            <person name="Peterson D.G."/>
            <person name="Mehboob-ur-Rahman"/>
            <person name="Ware D."/>
            <person name="Westhoff P."/>
            <person name="Mayer K.F."/>
            <person name="Messing J."/>
            <person name="Rokhsar D.S."/>
        </authorList>
    </citation>
    <scope>NUCLEOTIDE SEQUENCE [LARGE SCALE GENOMIC DNA]</scope>
    <source>
        <strain evidence="3">cv. BTx623</strain>
    </source>
</reference>
<evidence type="ECO:0000256" key="1">
    <source>
        <dbReference type="SAM" id="Phobius"/>
    </source>
</evidence>